<sequence length="218" mass="25661">METSHRVSHCPQDRKEWQKASHRLNCSDDDTNSVNKYHCLPIDTKTTLLEFCYNRTRAQVTKGLCMVYVGEKNIVNHYNCSKFKEGCPNTVYYSNEMYKFPACFEIEPTQHCYKAEASCLPTTSSPTAETFDRIYYLLAAIIFVIALITFIIAWKYRRRMRRCFDHKETKQTPDYFNLEEANIEADIDEYGIDYLLEQLPNNQNLFPIIAKKRKDQTI</sequence>
<dbReference type="GeneID" id="111124124"/>
<gene>
    <name evidence="3" type="primary">LOC111124124</name>
</gene>
<proteinExistence type="predicted"/>
<name>A0A8B8D771_CRAVI</name>
<dbReference type="RefSeq" id="XP_022322696.1">
    <property type="nucleotide sequence ID" value="XM_022466988.1"/>
</dbReference>
<dbReference type="Proteomes" id="UP000694844">
    <property type="component" value="Chromosome 3"/>
</dbReference>
<organism evidence="2 3">
    <name type="scientific">Crassostrea virginica</name>
    <name type="common">Eastern oyster</name>
    <dbReference type="NCBI Taxonomy" id="6565"/>
    <lineage>
        <taxon>Eukaryota</taxon>
        <taxon>Metazoa</taxon>
        <taxon>Spiralia</taxon>
        <taxon>Lophotrochozoa</taxon>
        <taxon>Mollusca</taxon>
        <taxon>Bivalvia</taxon>
        <taxon>Autobranchia</taxon>
        <taxon>Pteriomorphia</taxon>
        <taxon>Ostreida</taxon>
        <taxon>Ostreoidea</taxon>
        <taxon>Ostreidae</taxon>
        <taxon>Crassostrea</taxon>
    </lineage>
</organism>
<feature type="transmembrane region" description="Helical" evidence="1">
    <location>
        <begin position="134"/>
        <end position="154"/>
    </location>
</feature>
<dbReference type="OrthoDB" id="6194967at2759"/>
<protein>
    <submittedName>
        <fullName evidence="3">Uncharacterized protein LOC111124124</fullName>
    </submittedName>
</protein>
<evidence type="ECO:0000256" key="1">
    <source>
        <dbReference type="SAM" id="Phobius"/>
    </source>
</evidence>
<evidence type="ECO:0000313" key="3">
    <source>
        <dbReference type="RefSeq" id="XP_022322696.1"/>
    </source>
</evidence>
<accession>A0A8B8D771</accession>
<evidence type="ECO:0000313" key="2">
    <source>
        <dbReference type="Proteomes" id="UP000694844"/>
    </source>
</evidence>
<reference evidence="3" key="1">
    <citation type="submission" date="2025-08" db="UniProtKB">
        <authorList>
            <consortium name="RefSeq"/>
        </authorList>
    </citation>
    <scope>IDENTIFICATION</scope>
    <source>
        <tissue evidence="3">Whole sample</tissue>
    </source>
</reference>
<keyword evidence="1" id="KW-0472">Membrane</keyword>
<dbReference type="AlphaFoldDB" id="A0A8B8D771"/>
<keyword evidence="2" id="KW-1185">Reference proteome</keyword>
<dbReference type="KEGG" id="cvn:111124124"/>
<keyword evidence="1" id="KW-1133">Transmembrane helix</keyword>
<keyword evidence="1" id="KW-0812">Transmembrane</keyword>